<feature type="domain" description="GST N-terminal" evidence="2">
    <location>
        <begin position="1"/>
        <end position="86"/>
    </location>
</feature>
<gene>
    <name evidence="4" type="primary">gstA_2</name>
    <name evidence="4" type="ORF">LAL4801_05331</name>
</gene>
<dbReference type="Pfam" id="PF02798">
    <property type="entry name" value="GST_N"/>
    <property type="match status" value="1"/>
</dbReference>
<dbReference type="SFLD" id="SFLDG00358">
    <property type="entry name" value="Main_(cytGST)"/>
    <property type="match status" value="1"/>
</dbReference>
<dbReference type="EMBL" id="CXST01000004">
    <property type="protein sequence ID" value="CTQ46871.1"/>
    <property type="molecule type" value="Genomic_DNA"/>
</dbReference>
<dbReference type="PROSITE" id="PS50404">
    <property type="entry name" value="GST_NTER"/>
    <property type="match status" value="1"/>
</dbReference>
<dbReference type="InterPro" id="IPR010987">
    <property type="entry name" value="Glutathione-S-Trfase_C-like"/>
</dbReference>
<comment type="similarity">
    <text evidence="1">Belongs to the GST superfamily.</text>
</comment>
<evidence type="ECO:0000259" key="3">
    <source>
        <dbReference type="PROSITE" id="PS50405"/>
    </source>
</evidence>
<dbReference type="GO" id="GO:0004364">
    <property type="term" value="F:glutathione transferase activity"/>
    <property type="evidence" value="ECO:0007669"/>
    <property type="project" value="UniProtKB-EC"/>
</dbReference>
<dbReference type="PANTHER" id="PTHR44051">
    <property type="entry name" value="GLUTATHIONE S-TRANSFERASE-RELATED"/>
    <property type="match status" value="1"/>
</dbReference>
<evidence type="ECO:0000313" key="4">
    <source>
        <dbReference type="EMBL" id="CTQ46871.1"/>
    </source>
</evidence>
<dbReference type="FunFam" id="3.40.30.10:FF:000331">
    <property type="entry name" value="Glutathione S-transferase"/>
    <property type="match status" value="1"/>
</dbReference>
<dbReference type="Gene3D" id="1.20.1050.10">
    <property type="match status" value="1"/>
</dbReference>
<keyword evidence="5" id="KW-1185">Reference proteome</keyword>
<dbReference type="Proteomes" id="UP000048926">
    <property type="component" value="Unassembled WGS sequence"/>
</dbReference>
<keyword evidence="4" id="KW-0808">Transferase</keyword>
<dbReference type="PANTHER" id="PTHR44051:SF8">
    <property type="entry name" value="GLUTATHIONE S-TRANSFERASE GSTA"/>
    <property type="match status" value="1"/>
</dbReference>
<reference evidence="5" key="1">
    <citation type="submission" date="2015-07" db="EMBL/GenBank/DDBJ databases">
        <authorList>
            <person name="Rodrigo-Torres Lidia"/>
            <person name="Arahal R.David."/>
        </authorList>
    </citation>
    <scope>NUCLEOTIDE SEQUENCE [LARGE SCALE GENOMIC DNA]</scope>
    <source>
        <strain evidence="5">CECT 4801</strain>
    </source>
</reference>
<dbReference type="InterPro" id="IPR036282">
    <property type="entry name" value="Glutathione-S-Trfase_C_sf"/>
</dbReference>
<evidence type="ECO:0000313" key="5">
    <source>
        <dbReference type="Proteomes" id="UP000048926"/>
    </source>
</evidence>
<dbReference type="CDD" id="cd03207">
    <property type="entry name" value="GST_C_8"/>
    <property type="match status" value="1"/>
</dbReference>
<dbReference type="InterPro" id="IPR036249">
    <property type="entry name" value="Thioredoxin-like_sf"/>
</dbReference>
<dbReference type="InterPro" id="IPR004045">
    <property type="entry name" value="Glutathione_S-Trfase_N"/>
</dbReference>
<dbReference type="CDD" id="cd03046">
    <property type="entry name" value="GST_N_GTT1_like"/>
    <property type="match status" value="1"/>
</dbReference>
<dbReference type="PROSITE" id="PS50405">
    <property type="entry name" value="GST_CTER"/>
    <property type="match status" value="1"/>
</dbReference>
<dbReference type="InterPro" id="IPR040079">
    <property type="entry name" value="Glutathione_S-Trfase"/>
</dbReference>
<sequence length="224" mass="25172">MTLTLYTFDWLPEFPRGFVRDLRVRWGLEEIGRSYQVATVPAHPKSAEHRKLQPFTQVPVIQDGEQKLFESGAILVYLCEGTPLLPDERKAEIWQWLFAALNTVELSVMHWVSMILAERVPEFFGPPPSADVRAHAKADMDTKLTALQQALGDKEWLAGDFSVADIAMVDVLRVVAAEEALDAHPHLAAYVERATSRPAFKRAMADHMLHWQAADAEQAKRSAG</sequence>
<dbReference type="AlphaFoldDB" id="A0A0M6YCX7"/>
<accession>A0A0M6YCX7</accession>
<name>A0A0M6YCX7_9HYPH</name>
<dbReference type="SUPFAM" id="SSF47616">
    <property type="entry name" value="GST C-terminal domain-like"/>
    <property type="match status" value="1"/>
</dbReference>
<feature type="domain" description="GST C-terminal" evidence="3">
    <location>
        <begin position="86"/>
        <end position="222"/>
    </location>
</feature>
<evidence type="ECO:0000256" key="1">
    <source>
        <dbReference type="RuleBase" id="RU003494"/>
    </source>
</evidence>
<dbReference type="InterPro" id="IPR004046">
    <property type="entry name" value="GST_C"/>
</dbReference>
<dbReference type="SFLD" id="SFLDS00019">
    <property type="entry name" value="Glutathione_Transferase_(cytos"/>
    <property type="match status" value="1"/>
</dbReference>
<dbReference type="SUPFAM" id="SSF52833">
    <property type="entry name" value="Thioredoxin-like"/>
    <property type="match status" value="1"/>
</dbReference>
<dbReference type="Pfam" id="PF00043">
    <property type="entry name" value="GST_C"/>
    <property type="match status" value="1"/>
</dbReference>
<proteinExistence type="inferred from homology"/>
<dbReference type="Gene3D" id="3.40.30.10">
    <property type="entry name" value="Glutaredoxin"/>
    <property type="match status" value="1"/>
</dbReference>
<dbReference type="OrthoDB" id="9811242at2"/>
<protein>
    <submittedName>
        <fullName evidence="4">Glutathione S-transferase GstA</fullName>
        <ecNumber evidence="4">2.5.1.18</ecNumber>
    </submittedName>
</protein>
<organism evidence="4 5">
    <name type="scientific">Roseibium aggregatum</name>
    <dbReference type="NCBI Taxonomy" id="187304"/>
    <lineage>
        <taxon>Bacteria</taxon>
        <taxon>Pseudomonadati</taxon>
        <taxon>Pseudomonadota</taxon>
        <taxon>Alphaproteobacteria</taxon>
        <taxon>Hyphomicrobiales</taxon>
        <taxon>Stappiaceae</taxon>
        <taxon>Roseibium</taxon>
    </lineage>
</organism>
<evidence type="ECO:0000259" key="2">
    <source>
        <dbReference type="PROSITE" id="PS50404"/>
    </source>
</evidence>
<dbReference type="EC" id="2.5.1.18" evidence="4"/>
<dbReference type="RefSeq" id="WP_055660986.1">
    <property type="nucleotide sequence ID" value="NZ_CXST01000004.1"/>
</dbReference>